<dbReference type="GO" id="GO:0016567">
    <property type="term" value="P:protein ubiquitination"/>
    <property type="evidence" value="ECO:0007669"/>
    <property type="project" value="InterPro"/>
</dbReference>
<dbReference type="PROSITE" id="PS00518">
    <property type="entry name" value="ZF_RING_1"/>
    <property type="match status" value="1"/>
</dbReference>
<dbReference type="Gene3D" id="3.30.40.10">
    <property type="entry name" value="Zinc/RING finger domain, C3HC4 (zinc finger)"/>
    <property type="match status" value="1"/>
</dbReference>
<evidence type="ECO:0000256" key="2">
    <source>
        <dbReference type="ARBA" id="ARBA00012251"/>
    </source>
</evidence>
<keyword evidence="5" id="KW-0677">Repeat</keyword>
<dbReference type="InterPro" id="IPR002867">
    <property type="entry name" value="IBR_dom"/>
</dbReference>
<evidence type="ECO:0000259" key="10">
    <source>
        <dbReference type="PROSITE" id="PS51873"/>
    </source>
</evidence>
<evidence type="ECO:0000256" key="7">
    <source>
        <dbReference type="ARBA" id="ARBA00022786"/>
    </source>
</evidence>
<feature type="compositionally biased region" description="Low complexity" evidence="9">
    <location>
        <begin position="66"/>
        <end position="82"/>
    </location>
</feature>
<reference evidence="11 12" key="1">
    <citation type="journal article" date="2018" name="BMC Genomics">
        <title>Genomic evidence for intraspecific hybridization in a clonal and extremely halotolerant yeast.</title>
        <authorList>
            <person name="Gostincar C."/>
            <person name="Stajich J.E."/>
            <person name="Zupancic J."/>
            <person name="Zalar P."/>
            <person name="Gunde-Cimerman N."/>
        </authorList>
    </citation>
    <scope>NUCLEOTIDE SEQUENCE [LARGE SCALE GENOMIC DNA]</scope>
    <source>
        <strain evidence="11 12">EXF-10513</strain>
    </source>
</reference>
<dbReference type="InterPro" id="IPR031127">
    <property type="entry name" value="E3_UB_ligase_RBR"/>
</dbReference>
<evidence type="ECO:0000256" key="3">
    <source>
        <dbReference type="ARBA" id="ARBA00022679"/>
    </source>
</evidence>
<dbReference type="Proteomes" id="UP000269539">
    <property type="component" value="Unassembled WGS sequence"/>
</dbReference>
<dbReference type="EMBL" id="QWIO01000107">
    <property type="protein sequence ID" value="RMZ08745.1"/>
    <property type="molecule type" value="Genomic_DNA"/>
</dbReference>
<protein>
    <recommendedName>
        <fullName evidence="2">RBR-type E3 ubiquitin transferase</fullName>
        <ecNumber evidence="2">2.3.2.31</ecNumber>
    </recommendedName>
</protein>
<dbReference type="InterPro" id="IPR017907">
    <property type="entry name" value="Znf_RING_CS"/>
</dbReference>
<dbReference type="SUPFAM" id="SSF57850">
    <property type="entry name" value="RING/U-box"/>
    <property type="match status" value="3"/>
</dbReference>
<keyword evidence="7" id="KW-0833">Ubl conjugation pathway</keyword>
<dbReference type="PROSITE" id="PS51873">
    <property type="entry name" value="TRIAD"/>
    <property type="match status" value="1"/>
</dbReference>
<feature type="domain" description="RING-type" evidence="10">
    <location>
        <begin position="182"/>
        <end position="376"/>
    </location>
</feature>
<dbReference type="EC" id="2.3.2.31" evidence="2"/>
<dbReference type="GO" id="GO:0061630">
    <property type="term" value="F:ubiquitin protein ligase activity"/>
    <property type="evidence" value="ECO:0007669"/>
    <property type="project" value="UniProtKB-EC"/>
</dbReference>
<dbReference type="AlphaFoldDB" id="A0A3M7H6Q4"/>
<dbReference type="InterPro" id="IPR044066">
    <property type="entry name" value="TRIAD_supradom"/>
</dbReference>
<proteinExistence type="predicted"/>
<evidence type="ECO:0000256" key="4">
    <source>
        <dbReference type="ARBA" id="ARBA00022723"/>
    </source>
</evidence>
<evidence type="ECO:0000256" key="1">
    <source>
        <dbReference type="ARBA" id="ARBA00001798"/>
    </source>
</evidence>
<comment type="caution">
    <text evidence="11">The sequence shown here is derived from an EMBL/GenBank/DDBJ whole genome shotgun (WGS) entry which is preliminary data.</text>
</comment>
<keyword evidence="6" id="KW-0863">Zinc-finger</keyword>
<dbReference type="SMART" id="SM00647">
    <property type="entry name" value="IBR"/>
    <property type="match status" value="2"/>
</dbReference>
<dbReference type="VEuPathDB" id="FungiDB:BTJ68_13582"/>
<dbReference type="Pfam" id="PF01485">
    <property type="entry name" value="IBR"/>
    <property type="match status" value="1"/>
</dbReference>
<dbReference type="InterPro" id="IPR013083">
    <property type="entry name" value="Znf_RING/FYVE/PHD"/>
</dbReference>
<dbReference type="GO" id="GO:0008270">
    <property type="term" value="F:zinc ion binding"/>
    <property type="evidence" value="ECO:0007669"/>
    <property type="project" value="UniProtKB-KW"/>
</dbReference>
<feature type="region of interest" description="Disordered" evidence="9">
    <location>
        <begin position="60"/>
        <end position="86"/>
    </location>
</feature>
<evidence type="ECO:0000313" key="12">
    <source>
        <dbReference type="Proteomes" id="UP000269539"/>
    </source>
</evidence>
<sequence length="460" mass="50968">MASPIPHSVRYLDEVDEATRQAIIDTQLEALDAPTETGNPDALLAREMFSIELKRYRGSRAHGPMSPASFAANESAEAATSAGTCPEDAQISSQTRQPLEEHAAEPIVALPPTLAKEVTKRAASPVAEAQCKRQKHQDDAIAENPRNVNKRAASIDILQTPVKRQKLAGDSSSESSSNDPASTVECTACCETNTAEKTIRAPCDHAFCDQCLKRQFEGALRDEALYPPGCCKRPIGFLDVKHRLLADLAERFEAKMEELDSKNRIYCHVPTCSAFIGVDHRNESVATCPACGKETCVKCKAAKHDGECPEDKELSEVLNLAKEAGWQKCPGCSRVLELARGCHHMTCKCKSEFCYICGTPWRNCKCTLWFEHRLLDRAETLAGRGFADGDVPEAARRLRVNYQCAHFQQAAMWERIGAPDLCEDCGMDMWIYIMQCKECRLRACLWCSGTKARRGGRQRH</sequence>
<feature type="region of interest" description="Disordered" evidence="9">
    <location>
        <begin position="119"/>
        <end position="182"/>
    </location>
</feature>
<keyword evidence="4" id="KW-0479">Metal-binding</keyword>
<name>A0A3M7H6Q4_HORWE</name>
<evidence type="ECO:0000313" key="11">
    <source>
        <dbReference type="EMBL" id="RMZ08745.1"/>
    </source>
</evidence>
<comment type="catalytic activity">
    <reaction evidence="1">
        <text>[E2 ubiquitin-conjugating enzyme]-S-ubiquitinyl-L-cysteine + [acceptor protein]-L-lysine = [E2 ubiquitin-conjugating enzyme]-L-cysteine + [acceptor protein]-N(6)-ubiquitinyl-L-lysine.</text>
        <dbReference type="EC" id="2.3.2.31"/>
    </reaction>
</comment>
<keyword evidence="3" id="KW-0808">Transferase</keyword>
<dbReference type="Pfam" id="PF22191">
    <property type="entry name" value="IBR_1"/>
    <property type="match status" value="1"/>
</dbReference>
<evidence type="ECO:0000256" key="5">
    <source>
        <dbReference type="ARBA" id="ARBA00022737"/>
    </source>
</evidence>
<gene>
    <name evidence="11" type="ORF">D0864_01664</name>
</gene>
<evidence type="ECO:0000256" key="9">
    <source>
        <dbReference type="SAM" id="MobiDB-lite"/>
    </source>
</evidence>
<evidence type="ECO:0000256" key="6">
    <source>
        <dbReference type="ARBA" id="ARBA00022771"/>
    </source>
</evidence>
<dbReference type="VEuPathDB" id="FungiDB:BTJ68_13583"/>
<dbReference type="CDD" id="cd20335">
    <property type="entry name" value="BRcat_RBR"/>
    <property type="match status" value="1"/>
</dbReference>
<evidence type="ECO:0000256" key="8">
    <source>
        <dbReference type="ARBA" id="ARBA00022833"/>
    </source>
</evidence>
<accession>A0A3M7H6Q4</accession>
<dbReference type="Gene3D" id="1.20.120.1750">
    <property type="match status" value="1"/>
</dbReference>
<dbReference type="PANTHER" id="PTHR11685">
    <property type="entry name" value="RBR FAMILY RING FINGER AND IBR DOMAIN-CONTAINING"/>
    <property type="match status" value="1"/>
</dbReference>
<dbReference type="CDD" id="cd22584">
    <property type="entry name" value="Rcat_RBR_unk"/>
    <property type="match status" value="1"/>
</dbReference>
<keyword evidence="8" id="KW-0862">Zinc</keyword>
<organism evidence="11 12">
    <name type="scientific">Hortaea werneckii</name>
    <name type="common">Black yeast</name>
    <name type="synonym">Cladosporium werneckii</name>
    <dbReference type="NCBI Taxonomy" id="91943"/>
    <lineage>
        <taxon>Eukaryota</taxon>
        <taxon>Fungi</taxon>
        <taxon>Dikarya</taxon>
        <taxon>Ascomycota</taxon>
        <taxon>Pezizomycotina</taxon>
        <taxon>Dothideomycetes</taxon>
        <taxon>Dothideomycetidae</taxon>
        <taxon>Mycosphaerellales</taxon>
        <taxon>Teratosphaeriaceae</taxon>
        <taxon>Hortaea</taxon>
    </lineage>
</organism>